<feature type="compositionally biased region" description="Polar residues" evidence="1">
    <location>
        <begin position="150"/>
        <end position="184"/>
    </location>
</feature>
<feature type="compositionally biased region" description="Polar residues" evidence="1">
    <location>
        <begin position="205"/>
        <end position="222"/>
    </location>
</feature>
<organism evidence="2 3">
    <name type="scientific">Mollisia scopiformis</name>
    <name type="common">Conifer needle endophyte fungus</name>
    <name type="synonym">Phialocephala scopiformis</name>
    <dbReference type="NCBI Taxonomy" id="149040"/>
    <lineage>
        <taxon>Eukaryota</taxon>
        <taxon>Fungi</taxon>
        <taxon>Dikarya</taxon>
        <taxon>Ascomycota</taxon>
        <taxon>Pezizomycotina</taxon>
        <taxon>Leotiomycetes</taxon>
        <taxon>Helotiales</taxon>
        <taxon>Mollisiaceae</taxon>
        <taxon>Mollisia</taxon>
    </lineage>
</organism>
<sequence>MSTQPSSQMDRLLERAKQTKRTHPADRAGESISAMEMWRLVYANMSVISKSMPDAPPDIQRALAEAKTFEDCSRPDSIKTPLKQPKVESNAVLDDQQDSDKKPKVNVTPINHEQTNETSPDQVHPARRIQMRLPELDTAASPPADQLLSASAETSSKVNEQRTASTPSHKSEVSVTLSISSPASHMSDRDTVRPSRRERAELHNEQNYSLMSSHQQDNQGPTKSPGLTLVSRPETSPVPMRSTFPDLSVKEFPKDGVLFEASNAYAALLGPGRENVVLVSTSMRGQPPLRQYQSDANAVMRGLRQYHLMDRAGVEIRMPLGIFHRENRSFFKPGMLADEDARRNTENQSSSCRQSRTSEKHQGDSAHERRRSRSPLAQREQKHRSDRPRRSPSPFRSSQREIRHGRLNEDHIHDGSLDSRKRSTSRNFKRELEEGELDS</sequence>
<name>A0A194WU09_MOLSC</name>
<keyword evidence="3" id="KW-1185">Reference proteome</keyword>
<dbReference type="GeneID" id="28830138"/>
<dbReference type="KEGG" id="psco:LY89DRAFT_738877"/>
<feature type="region of interest" description="Disordered" evidence="1">
    <location>
        <begin position="67"/>
        <end position="125"/>
    </location>
</feature>
<feature type="region of interest" description="Disordered" evidence="1">
    <location>
        <begin position="150"/>
        <end position="242"/>
    </location>
</feature>
<accession>A0A194WU09</accession>
<feature type="compositionally biased region" description="Polar residues" evidence="1">
    <location>
        <begin position="108"/>
        <end position="121"/>
    </location>
</feature>
<dbReference type="Proteomes" id="UP000070700">
    <property type="component" value="Unassembled WGS sequence"/>
</dbReference>
<evidence type="ECO:0000313" key="2">
    <source>
        <dbReference type="EMBL" id="KUJ11440.1"/>
    </source>
</evidence>
<feature type="compositionally biased region" description="Basic and acidic residues" evidence="1">
    <location>
        <begin position="398"/>
        <end position="421"/>
    </location>
</feature>
<evidence type="ECO:0000313" key="3">
    <source>
        <dbReference type="Proteomes" id="UP000070700"/>
    </source>
</evidence>
<feature type="compositionally biased region" description="Basic and acidic residues" evidence="1">
    <location>
        <begin position="11"/>
        <end position="29"/>
    </location>
</feature>
<feature type="region of interest" description="Disordered" evidence="1">
    <location>
        <begin position="334"/>
        <end position="439"/>
    </location>
</feature>
<feature type="compositionally biased region" description="Basic and acidic residues" evidence="1">
    <location>
        <begin position="356"/>
        <end position="367"/>
    </location>
</feature>
<dbReference type="AlphaFoldDB" id="A0A194WU09"/>
<protein>
    <submittedName>
        <fullName evidence="2">Uncharacterized protein</fullName>
    </submittedName>
</protein>
<dbReference type="EMBL" id="KQ947426">
    <property type="protein sequence ID" value="KUJ11440.1"/>
    <property type="molecule type" value="Genomic_DNA"/>
</dbReference>
<gene>
    <name evidence="2" type="ORF">LY89DRAFT_738877</name>
</gene>
<feature type="compositionally biased region" description="Polar residues" evidence="1">
    <location>
        <begin position="346"/>
        <end position="355"/>
    </location>
</feature>
<evidence type="ECO:0000256" key="1">
    <source>
        <dbReference type="SAM" id="MobiDB-lite"/>
    </source>
</evidence>
<feature type="compositionally biased region" description="Basic and acidic residues" evidence="1">
    <location>
        <begin position="186"/>
        <end position="204"/>
    </location>
</feature>
<feature type="region of interest" description="Disordered" evidence="1">
    <location>
        <begin position="1"/>
        <end position="30"/>
    </location>
</feature>
<reference evidence="2 3" key="1">
    <citation type="submission" date="2015-10" db="EMBL/GenBank/DDBJ databases">
        <title>Full genome of DAOMC 229536 Phialocephala scopiformis, a fungal endophyte of spruce producing the potent anti-insectan compound rugulosin.</title>
        <authorList>
            <consortium name="DOE Joint Genome Institute"/>
            <person name="Walker A.K."/>
            <person name="Frasz S.L."/>
            <person name="Seifert K.A."/>
            <person name="Miller J.D."/>
            <person name="Mondo S.J."/>
            <person name="Labutti K."/>
            <person name="Lipzen A."/>
            <person name="Dockter R."/>
            <person name="Kennedy M."/>
            <person name="Grigoriev I.V."/>
            <person name="Spatafora J.W."/>
        </authorList>
    </citation>
    <scope>NUCLEOTIDE SEQUENCE [LARGE SCALE GENOMIC DNA]</scope>
    <source>
        <strain evidence="2 3">CBS 120377</strain>
    </source>
</reference>
<dbReference type="InParanoid" id="A0A194WU09"/>
<dbReference type="RefSeq" id="XP_018065795.1">
    <property type="nucleotide sequence ID" value="XM_018220412.1"/>
</dbReference>
<proteinExistence type="predicted"/>
<feature type="compositionally biased region" description="Basic and acidic residues" evidence="1">
    <location>
        <begin position="67"/>
        <end position="77"/>
    </location>
</feature>
<dbReference type="OrthoDB" id="10684706at2759"/>